<dbReference type="SMART" id="SM00710">
    <property type="entry name" value="PbH1"/>
    <property type="match status" value="9"/>
</dbReference>
<dbReference type="InterPro" id="IPR012334">
    <property type="entry name" value="Pectin_lyas_fold"/>
</dbReference>
<feature type="domain" description="Carbohydrate-binding/sugar hydrolysis" evidence="1">
    <location>
        <begin position="48"/>
        <end position="196"/>
    </location>
</feature>
<reference evidence="3" key="1">
    <citation type="journal article" date="2011" name="Appl. Environ. Microbiol.">
        <title>Genomic potential of Marinobacter aquaeolei, a biogeochemical 'opportunitroph'.</title>
        <authorList>
            <person name="Singer E."/>
            <person name="Webb E.A."/>
            <person name="Nelson W.C."/>
            <person name="Heidelberg J.F."/>
            <person name="Ivanova N."/>
            <person name="Pati A."/>
            <person name="Edwards K.J."/>
        </authorList>
    </citation>
    <scope>NUCLEOTIDE SEQUENCE [LARGE SCALE GENOMIC DNA]</scope>
    <source>
        <strain evidence="3">ATCC 700491 / DSM 11845 / VT8</strain>
    </source>
</reference>
<dbReference type="AlphaFoldDB" id="A1U582"/>
<evidence type="ECO:0000313" key="2">
    <source>
        <dbReference type="EMBL" id="ABM20151.1"/>
    </source>
</evidence>
<dbReference type="InterPro" id="IPR006633">
    <property type="entry name" value="Carb-bd_sugar_hydrolysis-dom"/>
</dbReference>
<dbReference type="InterPro" id="IPR026464">
    <property type="entry name" value="NosD_copper_fam"/>
</dbReference>
<organism evidence="2 3">
    <name type="scientific">Marinobacter nauticus (strain ATCC 700491 / DSM 11845 / VT8)</name>
    <name type="common">Marinobacter aquaeolei</name>
    <dbReference type="NCBI Taxonomy" id="351348"/>
    <lineage>
        <taxon>Bacteria</taxon>
        <taxon>Pseudomonadati</taxon>
        <taxon>Pseudomonadota</taxon>
        <taxon>Gammaproteobacteria</taxon>
        <taxon>Pseudomonadales</taxon>
        <taxon>Marinobacteraceae</taxon>
        <taxon>Marinobacter</taxon>
    </lineage>
</organism>
<feature type="domain" description="Carbohydrate-binding/sugar hydrolysis" evidence="1">
    <location>
        <begin position="202"/>
        <end position="376"/>
    </location>
</feature>
<dbReference type="NCBIfam" id="TIGR03804">
    <property type="entry name" value="para_beta_helix"/>
    <property type="match status" value="2"/>
</dbReference>
<sequence length="439" mass="48867" precursor="true">MSRFRDTSCLSLSRDLLMYQRLRYGVALSVALFALSANADLQQELDNLAPGSSFELPPETLSPLAIRVPGVSVSCAPETVIDGAGQGNAVEILAERITFSGCQVRNWGKDLNELDAGIFVAREAKGAVVENNRLQGPAFGVWLDATPDVTVRENHIRGDTSLRSQDRGNGIHLFNTTGALIEGNDISQTRDAIYIETANRNTIRGNVMSDLRYGIHYMYSMHNLLENNVTRGTRTGYALMQSKYLKVFNNRSENDENYGILMNFITNSELRNNVVTGVSQGQSAGVVISGAEGKAVFIYNSLYNTFEGNYFGHSNIGIHLTAGSEENQVFNNAFVENQRQVKYVATRTQFWAEDGKGNYWSDYLGWDRNQDGLGDVPYEPNDNVDRLLWKYPEAKVLMFSPAVDTLRWVQDAFPVVKSAGVSDPHPLMRIPDHLQSEIR</sequence>
<accession>A1U582</accession>
<dbReference type="HOGENOM" id="CLU_041882_0_1_6"/>
<dbReference type="STRING" id="351348.Maqu_3077"/>
<dbReference type="InterPro" id="IPR006626">
    <property type="entry name" value="PbH1"/>
</dbReference>
<evidence type="ECO:0000313" key="3">
    <source>
        <dbReference type="Proteomes" id="UP000000998"/>
    </source>
</evidence>
<dbReference type="NCBIfam" id="TIGR04247">
    <property type="entry name" value="NosD_copper_fam"/>
    <property type="match status" value="1"/>
</dbReference>
<dbReference type="Gene3D" id="2.160.20.10">
    <property type="entry name" value="Single-stranded right-handed beta-helix, Pectin lyase-like"/>
    <property type="match status" value="1"/>
</dbReference>
<dbReference type="SUPFAM" id="SSF51126">
    <property type="entry name" value="Pectin lyase-like"/>
    <property type="match status" value="1"/>
</dbReference>
<dbReference type="SMART" id="SM00722">
    <property type="entry name" value="CASH"/>
    <property type="match status" value="2"/>
</dbReference>
<dbReference type="EMBL" id="CP000514">
    <property type="protein sequence ID" value="ABM20151.1"/>
    <property type="molecule type" value="Genomic_DNA"/>
</dbReference>
<dbReference type="Pfam" id="PF05048">
    <property type="entry name" value="NosD"/>
    <property type="match status" value="1"/>
</dbReference>
<dbReference type="Proteomes" id="UP000000998">
    <property type="component" value="Chromosome"/>
</dbReference>
<evidence type="ECO:0000259" key="1">
    <source>
        <dbReference type="SMART" id="SM00722"/>
    </source>
</evidence>
<proteinExistence type="predicted"/>
<gene>
    <name evidence="2" type="ordered locus">Maqu_3077</name>
</gene>
<dbReference type="InterPro" id="IPR011050">
    <property type="entry name" value="Pectin_lyase_fold/virulence"/>
</dbReference>
<dbReference type="KEGG" id="maq:Maqu_3077"/>
<dbReference type="InterPro" id="IPR022441">
    <property type="entry name" value="Para_beta_helix_rpt-2"/>
</dbReference>
<protein>
    <submittedName>
        <fullName evidence="2">Periplasmic copper-binding protein</fullName>
    </submittedName>
</protein>
<dbReference type="eggNOG" id="COG3420">
    <property type="taxonomic scope" value="Bacteria"/>
</dbReference>
<name>A1U582_MARN8</name>
<dbReference type="InterPro" id="IPR007742">
    <property type="entry name" value="NosD_dom"/>
</dbReference>